<keyword evidence="2" id="KW-1185">Reference proteome</keyword>
<evidence type="ECO:0000313" key="2">
    <source>
        <dbReference type="Proteomes" id="UP001321580"/>
    </source>
</evidence>
<dbReference type="Proteomes" id="UP001321580">
    <property type="component" value="Unassembled WGS sequence"/>
</dbReference>
<dbReference type="EMBL" id="JASGBI010000002">
    <property type="protein sequence ID" value="MDI9240714.1"/>
    <property type="molecule type" value="Genomic_DNA"/>
</dbReference>
<reference evidence="1 2" key="1">
    <citation type="submission" date="2023-05" db="EMBL/GenBank/DDBJ databases">
        <title>Lysobacter sp. strain LF1 Genome sequencing and assembly.</title>
        <authorList>
            <person name="Jung Y."/>
        </authorList>
    </citation>
    <scope>NUCLEOTIDE SEQUENCE [LARGE SCALE GENOMIC DNA]</scope>
    <source>
        <strain evidence="1 2">LF1</strain>
    </source>
</reference>
<proteinExistence type="predicted"/>
<name>A0ABT6XKM8_9GAMM</name>
<accession>A0ABT6XKM8</accession>
<organism evidence="1 2">
    <name type="scientific">Lysobacter stagni</name>
    <dbReference type="NCBI Taxonomy" id="3045172"/>
    <lineage>
        <taxon>Bacteria</taxon>
        <taxon>Pseudomonadati</taxon>
        <taxon>Pseudomonadota</taxon>
        <taxon>Gammaproteobacteria</taxon>
        <taxon>Lysobacterales</taxon>
        <taxon>Lysobacteraceae</taxon>
        <taxon>Lysobacter</taxon>
    </lineage>
</organism>
<comment type="caution">
    <text evidence="1">The sequence shown here is derived from an EMBL/GenBank/DDBJ whole genome shotgun (WGS) entry which is preliminary data.</text>
</comment>
<gene>
    <name evidence="1" type="ORF">QLQ15_17565</name>
</gene>
<evidence type="ECO:0000313" key="1">
    <source>
        <dbReference type="EMBL" id="MDI9240714.1"/>
    </source>
</evidence>
<protein>
    <submittedName>
        <fullName evidence="1">Uncharacterized protein</fullName>
    </submittedName>
</protein>
<dbReference type="RefSeq" id="WP_283214195.1">
    <property type="nucleotide sequence ID" value="NZ_JASGBI010000002.1"/>
</dbReference>
<sequence>MDPISLEDLALLEVLKRISQHTALTDDDSVVRDRLIESGLVVEDEEGLGLTSAGIEMCKSLQHRAAADAQAAKILHQRENGDQAPAG</sequence>